<protein>
    <submittedName>
        <fullName evidence="1">Uncharacterized protein</fullName>
    </submittedName>
</protein>
<dbReference type="AlphaFoldDB" id="A0AAQ3TDC3"/>
<gene>
    <name evidence="1" type="ORF">U9M48_019750</name>
</gene>
<sequence>MITFFKDWNLDSRVQASDITMDSQIRSEMLQLRPQNNGASTCPALQNLLVSTLLQTSLLPGNMSFTWLISTRSNDRAGYAP</sequence>
<evidence type="ECO:0000313" key="2">
    <source>
        <dbReference type="Proteomes" id="UP001341281"/>
    </source>
</evidence>
<proteinExistence type="predicted"/>
<evidence type="ECO:0000313" key="1">
    <source>
        <dbReference type="EMBL" id="WVZ71130.1"/>
    </source>
</evidence>
<reference evidence="1 2" key="1">
    <citation type="submission" date="2024-02" db="EMBL/GenBank/DDBJ databases">
        <title>High-quality chromosome-scale genome assembly of Pensacola bahiagrass (Paspalum notatum Flugge var. saurae).</title>
        <authorList>
            <person name="Vega J.M."/>
            <person name="Podio M."/>
            <person name="Orjuela J."/>
            <person name="Siena L.A."/>
            <person name="Pessino S.C."/>
            <person name="Combes M.C."/>
            <person name="Mariac C."/>
            <person name="Albertini E."/>
            <person name="Pupilli F."/>
            <person name="Ortiz J.P.A."/>
            <person name="Leblanc O."/>
        </authorList>
    </citation>
    <scope>NUCLEOTIDE SEQUENCE [LARGE SCALE GENOMIC DNA]</scope>
    <source>
        <strain evidence="1">R1</strain>
        <tissue evidence="1">Leaf</tissue>
    </source>
</reference>
<name>A0AAQ3TDC3_PASNO</name>
<keyword evidence="2" id="KW-1185">Reference proteome</keyword>
<dbReference type="Proteomes" id="UP001341281">
    <property type="component" value="Chromosome 04"/>
</dbReference>
<dbReference type="EMBL" id="CP144748">
    <property type="protein sequence ID" value="WVZ71130.1"/>
    <property type="molecule type" value="Genomic_DNA"/>
</dbReference>
<organism evidence="1 2">
    <name type="scientific">Paspalum notatum var. saurae</name>
    <dbReference type="NCBI Taxonomy" id="547442"/>
    <lineage>
        <taxon>Eukaryota</taxon>
        <taxon>Viridiplantae</taxon>
        <taxon>Streptophyta</taxon>
        <taxon>Embryophyta</taxon>
        <taxon>Tracheophyta</taxon>
        <taxon>Spermatophyta</taxon>
        <taxon>Magnoliopsida</taxon>
        <taxon>Liliopsida</taxon>
        <taxon>Poales</taxon>
        <taxon>Poaceae</taxon>
        <taxon>PACMAD clade</taxon>
        <taxon>Panicoideae</taxon>
        <taxon>Andropogonodae</taxon>
        <taxon>Paspaleae</taxon>
        <taxon>Paspalinae</taxon>
        <taxon>Paspalum</taxon>
    </lineage>
</organism>
<accession>A0AAQ3TDC3</accession>